<sequence>MEGLIPYIFHAIKNKKAHKDYRSLSDGSSRSYRPLTGGMGSFEGSSHRRTRSEFQPPTTYDFQLEQSSSGPDQFRHSRSLKTDSVFSPPTVKDSKQTSYYPYQASTKETKLSHIRR</sequence>
<dbReference type="GeneID" id="104608262"/>
<dbReference type="Proteomes" id="UP000189703">
    <property type="component" value="Unplaced"/>
</dbReference>
<feature type="compositionally biased region" description="Basic and acidic residues" evidence="1">
    <location>
        <begin position="107"/>
        <end position="116"/>
    </location>
</feature>
<dbReference type="OMA" id="QRPANEF"/>
<evidence type="ECO:0000313" key="3">
    <source>
        <dbReference type="RefSeq" id="XP_010272493.1"/>
    </source>
</evidence>
<dbReference type="PANTHER" id="PTHR38370">
    <property type="entry name" value="BETA-1,4-XYLOSIDASE"/>
    <property type="match status" value="1"/>
</dbReference>
<keyword evidence="2" id="KW-1185">Reference proteome</keyword>
<evidence type="ECO:0000313" key="2">
    <source>
        <dbReference type="Proteomes" id="UP000189703"/>
    </source>
</evidence>
<proteinExistence type="predicted"/>
<dbReference type="RefSeq" id="XP_010272493.1">
    <property type="nucleotide sequence ID" value="XM_010274191.2"/>
</dbReference>
<organism evidence="2 3">
    <name type="scientific">Nelumbo nucifera</name>
    <name type="common">Sacred lotus</name>
    <dbReference type="NCBI Taxonomy" id="4432"/>
    <lineage>
        <taxon>Eukaryota</taxon>
        <taxon>Viridiplantae</taxon>
        <taxon>Streptophyta</taxon>
        <taxon>Embryophyta</taxon>
        <taxon>Tracheophyta</taxon>
        <taxon>Spermatophyta</taxon>
        <taxon>Magnoliopsida</taxon>
        <taxon>Proteales</taxon>
        <taxon>Nelumbonaceae</taxon>
        <taxon>Nelumbo</taxon>
    </lineage>
</organism>
<feature type="region of interest" description="Disordered" evidence="1">
    <location>
        <begin position="16"/>
        <end position="116"/>
    </location>
</feature>
<dbReference type="OrthoDB" id="1929722at2759"/>
<name>A0A1U8B0A6_NELNU</name>
<reference evidence="3" key="1">
    <citation type="submission" date="2025-08" db="UniProtKB">
        <authorList>
            <consortium name="RefSeq"/>
        </authorList>
    </citation>
    <scope>IDENTIFICATION</scope>
</reference>
<gene>
    <name evidence="3" type="primary">LOC104608262</name>
</gene>
<evidence type="ECO:0000256" key="1">
    <source>
        <dbReference type="SAM" id="MobiDB-lite"/>
    </source>
</evidence>
<dbReference type="PANTHER" id="PTHR38370:SF1">
    <property type="entry name" value="BETA-1,4-XYLOSIDASE"/>
    <property type="match status" value="1"/>
</dbReference>
<feature type="compositionally biased region" description="Polar residues" evidence="1">
    <location>
        <begin position="96"/>
        <end position="106"/>
    </location>
</feature>
<dbReference type="AlphaFoldDB" id="A0A1U8B0A6"/>
<dbReference type="eggNOG" id="ENOG502S7R3">
    <property type="taxonomic scope" value="Eukaryota"/>
</dbReference>
<protein>
    <submittedName>
        <fullName evidence="3">Uncharacterized protein LOC104608262</fullName>
    </submittedName>
</protein>
<feature type="compositionally biased region" description="Polar residues" evidence="1">
    <location>
        <begin position="53"/>
        <end position="71"/>
    </location>
</feature>
<accession>A0A1U8B0A6</accession>
<dbReference type="KEGG" id="nnu:104608262"/>